<sequence>MASDLKTLMARHARPGLISWIGLRPARLAPVVQVDSAEASEAGLAGDHYVSGGKRAVTLLQGEHLPVIAALAALAEVDPAQLRRNVVVHGLNLAAVRHHPLRLGTALLRISGPCAPCSRMERVLGPGGYNAMRGHGGYYAEVLEPGCFALGDAVVPEARETTERDI</sequence>
<dbReference type="InterPro" id="IPR052716">
    <property type="entry name" value="MOSC_domain"/>
</dbReference>
<dbReference type="InterPro" id="IPR005302">
    <property type="entry name" value="MoCF_Sase_C"/>
</dbReference>
<dbReference type="PROSITE" id="PS51340">
    <property type="entry name" value="MOSC"/>
    <property type="match status" value="1"/>
</dbReference>
<feature type="domain" description="MOSC" evidence="1">
    <location>
        <begin position="29"/>
        <end position="157"/>
    </location>
</feature>
<dbReference type="Proteomes" id="UP000219331">
    <property type="component" value="Unassembled WGS sequence"/>
</dbReference>
<gene>
    <name evidence="2" type="ORF">SAMN05421512_10646</name>
</gene>
<dbReference type="SUPFAM" id="SSF50800">
    <property type="entry name" value="PK beta-barrel domain-like"/>
    <property type="match status" value="1"/>
</dbReference>
<proteinExistence type="predicted"/>
<evidence type="ECO:0000313" key="3">
    <source>
        <dbReference type="Proteomes" id="UP000219331"/>
    </source>
</evidence>
<evidence type="ECO:0000313" key="2">
    <source>
        <dbReference type="EMBL" id="SOC09465.1"/>
    </source>
</evidence>
<accession>A0A285SNV8</accession>
<dbReference type="Pfam" id="PF03473">
    <property type="entry name" value="MOSC"/>
    <property type="match status" value="1"/>
</dbReference>
<keyword evidence="3" id="KW-1185">Reference proteome</keyword>
<protein>
    <submittedName>
        <fullName evidence="2">MOSC domain-containing protein YiiM</fullName>
    </submittedName>
</protein>
<dbReference type="Gene3D" id="2.40.33.20">
    <property type="entry name" value="PK beta-barrel domain-like"/>
    <property type="match status" value="1"/>
</dbReference>
<dbReference type="EMBL" id="OBML01000006">
    <property type="protein sequence ID" value="SOC09465.1"/>
    <property type="molecule type" value="Genomic_DNA"/>
</dbReference>
<dbReference type="OrthoDB" id="1550913at2"/>
<reference evidence="2 3" key="1">
    <citation type="submission" date="2017-08" db="EMBL/GenBank/DDBJ databases">
        <authorList>
            <person name="de Groot N.N."/>
        </authorList>
    </citation>
    <scope>NUCLEOTIDE SEQUENCE [LARGE SCALE GENOMIC DNA]</scope>
    <source>
        <strain evidence="2 3">USBA 352</strain>
    </source>
</reference>
<dbReference type="STRING" id="538381.GCA_001696535_02575"/>
<dbReference type="PANTHER" id="PTHR36930">
    <property type="entry name" value="METAL-SULFUR CLUSTER BIOSYNTHESIS PROTEINS YUAD-RELATED"/>
    <property type="match status" value="1"/>
</dbReference>
<name>A0A285SNV8_9HYPH</name>
<evidence type="ECO:0000259" key="1">
    <source>
        <dbReference type="PROSITE" id="PS51340"/>
    </source>
</evidence>
<dbReference type="GO" id="GO:0030151">
    <property type="term" value="F:molybdenum ion binding"/>
    <property type="evidence" value="ECO:0007669"/>
    <property type="project" value="InterPro"/>
</dbReference>
<dbReference type="PANTHER" id="PTHR36930:SF1">
    <property type="entry name" value="MOSC DOMAIN-CONTAINING PROTEIN"/>
    <property type="match status" value="1"/>
</dbReference>
<dbReference type="GO" id="GO:0003824">
    <property type="term" value="F:catalytic activity"/>
    <property type="evidence" value="ECO:0007669"/>
    <property type="project" value="InterPro"/>
</dbReference>
<dbReference type="InterPro" id="IPR011037">
    <property type="entry name" value="Pyrv_Knase-like_insert_dom_sf"/>
</dbReference>
<dbReference type="AlphaFoldDB" id="A0A285SNV8"/>
<dbReference type="RefSeq" id="WP_097175044.1">
    <property type="nucleotide sequence ID" value="NZ_OBML01000006.1"/>
</dbReference>
<dbReference type="GO" id="GO:0030170">
    <property type="term" value="F:pyridoxal phosphate binding"/>
    <property type="evidence" value="ECO:0007669"/>
    <property type="project" value="InterPro"/>
</dbReference>
<organism evidence="2 3">
    <name type="scientific">Stappia indica</name>
    <dbReference type="NCBI Taxonomy" id="538381"/>
    <lineage>
        <taxon>Bacteria</taxon>
        <taxon>Pseudomonadati</taxon>
        <taxon>Pseudomonadota</taxon>
        <taxon>Alphaproteobacteria</taxon>
        <taxon>Hyphomicrobiales</taxon>
        <taxon>Stappiaceae</taxon>
        <taxon>Stappia</taxon>
    </lineage>
</organism>